<sequence>MKMMMTAIAAVALSAGVASAQTTTQEAVLGTSDDPVYSVQVQGANGVIYNCKPEIVVVDGVRARPCLAAGGNAGLFAAGAGVTGAGAAAAAGVLALVALAASDDDDSTSTSTTD</sequence>
<feature type="chain" id="PRO_5047502816" evidence="1">
    <location>
        <begin position="21"/>
        <end position="114"/>
    </location>
</feature>
<keyword evidence="3" id="KW-1185">Reference proteome</keyword>
<evidence type="ECO:0000256" key="1">
    <source>
        <dbReference type="SAM" id="SignalP"/>
    </source>
</evidence>
<dbReference type="Proteomes" id="UP001597474">
    <property type="component" value="Unassembled WGS sequence"/>
</dbReference>
<feature type="signal peptide" evidence="1">
    <location>
        <begin position="1"/>
        <end position="20"/>
    </location>
</feature>
<keyword evidence="1" id="KW-0732">Signal</keyword>
<evidence type="ECO:0000313" key="2">
    <source>
        <dbReference type="EMBL" id="MFD2739290.1"/>
    </source>
</evidence>
<organism evidence="2 3">
    <name type="scientific">Sulfitobacter aestuarii</name>
    <dbReference type="NCBI Taxonomy" id="2161676"/>
    <lineage>
        <taxon>Bacteria</taxon>
        <taxon>Pseudomonadati</taxon>
        <taxon>Pseudomonadota</taxon>
        <taxon>Alphaproteobacteria</taxon>
        <taxon>Rhodobacterales</taxon>
        <taxon>Roseobacteraceae</taxon>
        <taxon>Sulfitobacter</taxon>
    </lineage>
</organism>
<name>A0ABW5U1W2_9RHOB</name>
<reference evidence="3" key="1">
    <citation type="journal article" date="2019" name="Int. J. Syst. Evol. Microbiol.">
        <title>The Global Catalogue of Microorganisms (GCM) 10K type strain sequencing project: providing services to taxonomists for standard genome sequencing and annotation.</title>
        <authorList>
            <consortium name="The Broad Institute Genomics Platform"/>
            <consortium name="The Broad Institute Genome Sequencing Center for Infectious Disease"/>
            <person name="Wu L."/>
            <person name="Ma J."/>
        </authorList>
    </citation>
    <scope>NUCLEOTIDE SEQUENCE [LARGE SCALE GENOMIC DNA]</scope>
    <source>
        <strain evidence="3">TISTR 2562</strain>
    </source>
</reference>
<evidence type="ECO:0000313" key="3">
    <source>
        <dbReference type="Proteomes" id="UP001597474"/>
    </source>
</evidence>
<dbReference type="EMBL" id="JBHUMP010000004">
    <property type="protein sequence ID" value="MFD2739290.1"/>
    <property type="molecule type" value="Genomic_DNA"/>
</dbReference>
<accession>A0ABW5U1W2</accession>
<comment type="caution">
    <text evidence="2">The sequence shown here is derived from an EMBL/GenBank/DDBJ whole genome shotgun (WGS) entry which is preliminary data.</text>
</comment>
<protein>
    <submittedName>
        <fullName evidence="2">Uncharacterized protein</fullName>
    </submittedName>
</protein>
<dbReference type="RefSeq" id="WP_386372781.1">
    <property type="nucleotide sequence ID" value="NZ_JBHUMP010000004.1"/>
</dbReference>
<gene>
    <name evidence="2" type="ORF">ACFSUD_06915</name>
</gene>
<proteinExistence type="predicted"/>